<dbReference type="EMBL" id="FOWC01000027">
    <property type="protein sequence ID" value="SFQ79969.1"/>
    <property type="molecule type" value="Genomic_DNA"/>
</dbReference>
<dbReference type="InterPro" id="IPR020449">
    <property type="entry name" value="Tscrpt_reg_AraC-type_HTH"/>
</dbReference>
<dbReference type="RefSeq" id="WP_067593034.1">
    <property type="nucleotide sequence ID" value="NZ_FOWC01000027.1"/>
</dbReference>
<dbReference type="PROSITE" id="PS01124">
    <property type="entry name" value="HTH_ARAC_FAMILY_2"/>
    <property type="match status" value="1"/>
</dbReference>
<dbReference type="SUPFAM" id="SSF46689">
    <property type="entry name" value="Homeodomain-like"/>
    <property type="match status" value="1"/>
</dbReference>
<dbReference type="SUPFAM" id="SSF51215">
    <property type="entry name" value="Regulatory protein AraC"/>
    <property type="match status" value="1"/>
</dbReference>
<dbReference type="Gene3D" id="1.10.10.60">
    <property type="entry name" value="Homeodomain-like"/>
    <property type="match status" value="1"/>
</dbReference>
<dbReference type="InterPro" id="IPR037923">
    <property type="entry name" value="HTH-like"/>
</dbReference>
<protein>
    <submittedName>
        <fullName evidence="5">AraC family transcriptional regulator</fullName>
    </submittedName>
    <submittedName>
        <fullName evidence="6">AraC-like ligand binding domain-containing protein</fullName>
    </submittedName>
</protein>
<feature type="domain" description="HTH araC/xylS-type" evidence="4">
    <location>
        <begin position="190"/>
        <end position="292"/>
    </location>
</feature>
<dbReference type="Pfam" id="PF02311">
    <property type="entry name" value="AraC_binding"/>
    <property type="match status" value="1"/>
</dbReference>
<evidence type="ECO:0000313" key="5">
    <source>
        <dbReference type="EMBL" id="NEC56189.1"/>
    </source>
</evidence>
<dbReference type="GO" id="GO:0043565">
    <property type="term" value="F:sequence-specific DNA binding"/>
    <property type="evidence" value="ECO:0007669"/>
    <property type="project" value="InterPro"/>
</dbReference>
<dbReference type="SMART" id="SM00342">
    <property type="entry name" value="HTH_ARAC"/>
    <property type="match status" value="1"/>
</dbReference>
<dbReference type="InterPro" id="IPR014710">
    <property type="entry name" value="RmlC-like_jellyroll"/>
</dbReference>
<dbReference type="PANTHER" id="PTHR43280">
    <property type="entry name" value="ARAC-FAMILY TRANSCRIPTIONAL REGULATOR"/>
    <property type="match status" value="1"/>
</dbReference>
<evidence type="ECO:0000256" key="3">
    <source>
        <dbReference type="ARBA" id="ARBA00023163"/>
    </source>
</evidence>
<dbReference type="InterPro" id="IPR003313">
    <property type="entry name" value="AraC-bd"/>
</dbReference>
<evidence type="ECO:0000259" key="4">
    <source>
        <dbReference type="PROSITE" id="PS01124"/>
    </source>
</evidence>
<dbReference type="GO" id="GO:0003700">
    <property type="term" value="F:DNA-binding transcription factor activity"/>
    <property type="evidence" value="ECO:0007669"/>
    <property type="project" value="InterPro"/>
</dbReference>
<dbReference type="Gene3D" id="2.60.120.10">
    <property type="entry name" value="Jelly Rolls"/>
    <property type="match status" value="1"/>
</dbReference>
<evidence type="ECO:0000313" key="7">
    <source>
        <dbReference type="Proteomes" id="UP000199137"/>
    </source>
</evidence>
<dbReference type="Proteomes" id="UP000199137">
    <property type="component" value="Unassembled WGS sequence"/>
</dbReference>
<dbReference type="InterPro" id="IPR009057">
    <property type="entry name" value="Homeodomain-like_sf"/>
</dbReference>
<keyword evidence="8" id="KW-1185">Reference proteome</keyword>
<proteinExistence type="predicted"/>
<dbReference type="AlphaFoldDB" id="A0A1I6BGB3"/>
<gene>
    <name evidence="5" type="ORF">G3I59_11455</name>
    <name evidence="6" type="ORF">SAMN05421854_12719</name>
</gene>
<sequence>MRGTTVPPGMCCRPVKTGELPLHRLEVPAPGAVPFAVGSFDAVGPLSRAEFPHRHTFHEIVLVTGGTGAHVVDLTRWELRPPHLGVVTPGQVHHWEASELAGSLVLFTDDFLFDHPADRETLRRLRERPWLQLDRTEHDRTARLIAELEEEFRRGGEDGESVLRALLHVLIVRAGRLPGIPPAPAPARARAVAAEFAQQAEKSELGLWSVRAHAERLGVTPGYLTEAVKAATGRTAAELVREARTQEAKRFLLRTNLSVRQVASRVGFADPAYFCRFFRRETGLSPGGFRRTGDTAPKIHHDCMTPSIAAG</sequence>
<organism evidence="6 7">
    <name type="scientific">Amycolatopsis rubida</name>
    <dbReference type="NCBI Taxonomy" id="112413"/>
    <lineage>
        <taxon>Bacteria</taxon>
        <taxon>Bacillati</taxon>
        <taxon>Actinomycetota</taxon>
        <taxon>Actinomycetes</taxon>
        <taxon>Pseudonocardiales</taxon>
        <taxon>Pseudonocardiaceae</taxon>
        <taxon>Amycolatopsis</taxon>
    </lineage>
</organism>
<keyword evidence="3" id="KW-0804">Transcription</keyword>
<evidence type="ECO:0000256" key="1">
    <source>
        <dbReference type="ARBA" id="ARBA00023015"/>
    </source>
</evidence>
<dbReference type="PRINTS" id="PR00032">
    <property type="entry name" value="HTHARAC"/>
</dbReference>
<name>A0A1I6BGB3_9PSEU</name>
<keyword evidence="1" id="KW-0805">Transcription regulation</keyword>
<evidence type="ECO:0000313" key="8">
    <source>
        <dbReference type="Proteomes" id="UP000470404"/>
    </source>
</evidence>
<accession>A0A1I6BGB3</accession>
<reference evidence="5 8" key="2">
    <citation type="submission" date="2020-01" db="EMBL/GenBank/DDBJ databases">
        <title>Insect and environment-associated Actinomycetes.</title>
        <authorList>
            <person name="Currrie C."/>
            <person name="Chevrette M."/>
            <person name="Carlson C."/>
            <person name="Stubbendieck R."/>
            <person name="Wendt-Pienkowski E."/>
        </authorList>
    </citation>
    <scope>NUCLEOTIDE SEQUENCE [LARGE SCALE GENOMIC DNA]</scope>
    <source>
        <strain evidence="5 8">SID8386</strain>
    </source>
</reference>
<dbReference type="InterPro" id="IPR018060">
    <property type="entry name" value="HTH_AraC"/>
</dbReference>
<evidence type="ECO:0000313" key="6">
    <source>
        <dbReference type="EMBL" id="SFQ79969.1"/>
    </source>
</evidence>
<evidence type="ECO:0000256" key="2">
    <source>
        <dbReference type="ARBA" id="ARBA00023125"/>
    </source>
</evidence>
<dbReference type="EMBL" id="JAAGNC010000065">
    <property type="protein sequence ID" value="NEC56189.1"/>
    <property type="molecule type" value="Genomic_DNA"/>
</dbReference>
<dbReference type="Proteomes" id="UP000470404">
    <property type="component" value="Unassembled WGS sequence"/>
</dbReference>
<dbReference type="PANTHER" id="PTHR43280:SF32">
    <property type="entry name" value="TRANSCRIPTIONAL REGULATORY PROTEIN"/>
    <property type="match status" value="1"/>
</dbReference>
<reference evidence="6 7" key="1">
    <citation type="submission" date="2016-10" db="EMBL/GenBank/DDBJ databases">
        <authorList>
            <person name="de Groot N.N."/>
        </authorList>
    </citation>
    <scope>NUCLEOTIDE SEQUENCE [LARGE SCALE GENOMIC DNA]</scope>
    <source>
        <strain evidence="6 7">DSM 44637</strain>
    </source>
</reference>
<keyword evidence="2" id="KW-0238">DNA-binding</keyword>
<dbReference type="Pfam" id="PF12833">
    <property type="entry name" value="HTH_18"/>
    <property type="match status" value="1"/>
</dbReference>
<dbReference type="STRING" id="112413.SAMN05421854_12719"/>